<dbReference type="InterPro" id="IPR028362">
    <property type="entry name" value="AlgI"/>
</dbReference>
<evidence type="ECO:0000313" key="9">
    <source>
        <dbReference type="EMBL" id="QLG46682.1"/>
    </source>
</evidence>
<keyword evidence="10" id="KW-1185">Reference proteome</keyword>
<gene>
    <name evidence="9" type="ORF">HYG79_15430</name>
</gene>
<feature type="transmembrane region" description="Helical" evidence="8">
    <location>
        <begin position="78"/>
        <end position="100"/>
    </location>
</feature>
<evidence type="ECO:0000256" key="8">
    <source>
        <dbReference type="SAM" id="Phobius"/>
    </source>
</evidence>
<name>A0A7H9ATL4_9FLAO</name>
<dbReference type="PANTHER" id="PTHR13285:SF18">
    <property type="entry name" value="PROTEIN-CYSTEINE N-PALMITOYLTRANSFERASE RASP"/>
    <property type="match status" value="1"/>
</dbReference>
<evidence type="ECO:0000256" key="4">
    <source>
        <dbReference type="ARBA" id="ARBA00022692"/>
    </source>
</evidence>
<evidence type="ECO:0000256" key="6">
    <source>
        <dbReference type="ARBA" id="ARBA00023136"/>
    </source>
</evidence>
<keyword evidence="6 7" id="KW-0472">Membrane</keyword>
<dbReference type="AlphaFoldDB" id="A0A7H9ATL4"/>
<dbReference type="KEGG" id="cagg:HYG79_15430"/>
<accession>A0A7H9ATL4</accession>
<keyword evidence="7" id="KW-0808">Transferase</keyword>
<dbReference type="Pfam" id="PF03062">
    <property type="entry name" value="MBOAT"/>
    <property type="match status" value="1"/>
</dbReference>
<sequence>MLFNSIDFIIFFPVVFVLYWYLAKTVRQRNAIILFSSYVFYGWWDWRFLFLIATSSLIDFLVGKAIGNSENLRVRKRLLYTSLAVNLGALLFFKYCNFFIDNFIEAFSFFGHKANFRQLNIILPVGISFYTFQTLSYTIDIYRKKIKATDDFLSFFAFVSFFPQLVAGPIERASNLLPQFYEEKRFAVKKFSTGLKFLILGFFLKLVIADRAAVYVNAVYNNVENHDGYTLIMATLLFSFQIYGDFAGYSLIAIGTAKFFDFDLMTNFRRPYFSASISEFWTRWHISLSTWFRDYLYIPLGGNRTTKSRWLFNIFITFLISGFWHGANWTFIIWGALNGGYIVLEKYIFKKRRTGILNIMLTFVLINISWVFFRANSVQDAYMILQKVVSTPGSLYIGMGDDIAALIYSLIAILMLMVMEVKKEFFNHLFSFSNNRYEFVRLSFFAFLIFMILYLGVFDESQFIYFQF</sequence>
<comment type="similarity">
    <text evidence="2 7">Belongs to the membrane-bound acyltransferase family.</text>
</comment>
<reference evidence="9 10" key="1">
    <citation type="journal article" date="2006" name="Int. J. Syst. Evol. Microbiol.">
        <title>Costertonia aggregata gen. nov., sp. nov., a mesophilic marine bacterium of the family Flavobacteriaceae, isolated from a mature biofilm.</title>
        <authorList>
            <person name="Kwon K.K."/>
            <person name="Lee Y.K."/>
            <person name="Lee H.K."/>
        </authorList>
    </citation>
    <scope>NUCLEOTIDE SEQUENCE [LARGE SCALE GENOMIC DNA]</scope>
    <source>
        <strain evidence="9 10">KCCM 42265</strain>
    </source>
</reference>
<keyword evidence="3 7" id="KW-1003">Cell membrane</keyword>
<keyword evidence="5 8" id="KW-1133">Transmembrane helix</keyword>
<dbReference type="InterPro" id="IPR024194">
    <property type="entry name" value="Ac/AlaTfrase_AlgI/DltB"/>
</dbReference>
<dbReference type="GO" id="GO:0005886">
    <property type="term" value="C:plasma membrane"/>
    <property type="evidence" value="ECO:0007669"/>
    <property type="project" value="UniProtKB-SubCell"/>
</dbReference>
<feature type="transmembrane region" description="Helical" evidence="8">
    <location>
        <begin position="395"/>
        <end position="418"/>
    </location>
</feature>
<organism evidence="9 10">
    <name type="scientific">Costertonia aggregata</name>
    <dbReference type="NCBI Taxonomy" id="343403"/>
    <lineage>
        <taxon>Bacteria</taxon>
        <taxon>Pseudomonadati</taxon>
        <taxon>Bacteroidota</taxon>
        <taxon>Flavobacteriia</taxon>
        <taxon>Flavobacteriales</taxon>
        <taxon>Flavobacteriaceae</taxon>
        <taxon>Costertonia</taxon>
    </lineage>
</organism>
<feature type="transmembrane region" description="Helical" evidence="8">
    <location>
        <begin position="310"/>
        <end position="325"/>
    </location>
</feature>
<dbReference type="RefSeq" id="WP_179242961.1">
    <property type="nucleotide sequence ID" value="NZ_CP058595.1"/>
</dbReference>
<feature type="transmembrane region" description="Helical" evidence="8">
    <location>
        <begin position="229"/>
        <end position="260"/>
    </location>
</feature>
<feature type="transmembrane region" description="Helical" evidence="8">
    <location>
        <begin position="191"/>
        <end position="209"/>
    </location>
</feature>
<dbReference type="PANTHER" id="PTHR13285">
    <property type="entry name" value="ACYLTRANSFERASE"/>
    <property type="match status" value="1"/>
</dbReference>
<feature type="transmembrane region" description="Helical" evidence="8">
    <location>
        <begin position="439"/>
        <end position="458"/>
    </location>
</feature>
<feature type="transmembrane region" description="Helical" evidence="8">
    <location>
        <begin position="356"/>
        <end position="375"/>
    </location>
</feature>
<dbReference type="EMBL" id="CP058595">
    <property type="protein sequence ID" value="QLG46682.1"/>
    <property type="molecule type" value="Genomic_DNA"/>
</dbReference>
<keyword evidence="4 8" id="KW-0812">Transmembrane</keyword>
<evidence type="ECO:0000256" key="2">
    <source>
        <dbReference type="ARBA" id="ARBA00010323"/>
    </source>
</evidence>
<feature type="transmembrane region" description="Helical" evidence="8">
    <location>
        <begin position="6"/>
        <end position="23"/>
    </location>
</feature>
<dbReference type="PIRSF" id="PIRSF500217">
    <property type="entry name" value="AlgI"/>
    <property type="match status" value="1"/>
</dbReference>
<feature type="transmembrane region" description="Helical" evidence="8">
    <location>
        <begin position="44"/>
        <end position="66"/>
    </location>
</feature>
<dbReference type="PIRSF" id="PIRSF016636">
    <property type="entry name" value="AlgI_DltB"/>
    <property type="match status" value="1"/>
</dbReference>
<dbReference type="GO" id="GO:0042121">
    <property type="term" value="P:alginic acid biosynthetic process"/>
    <property type="evidence" value="ECO:0007669"/>
    <property type="project" value="InterPro"/>
</dbReference>
<dbReference type="GO" id="GO:0016746">
    <property type="term" value="F:acyltransferase activity"/>
    <property type="evidence" value="ECO:0007669"/>
    <property type="project" value="UniProtKB-KW"/>
</dbReference>
<feature type="transmembrane region" description="Helical" evidence="8">
    <location>
        <begin position="121"/>
        <end position="140"/>
    </location>
</feature>
<evidence type="ECO:0000256" key="1">
    <source>
        <dbReference type="ARBA" id="ARBA00004651"/>
    </source>
</evidence>
<dbReference type="InterPro" id="IPR051085">
    <property type="entry name" value="MB_O-acyltransferase"/>
</dbReference>
<keyword evidence="7" id="KW-0012">Acyltransferase</keyword>
<evidence type="ECO:0000256" key="3">
    <source>
        <dbReference type="ARBA" id="ARBA00022475"/>
    </source>
</evidence>
<feature type="transmembrane region" description="Helical" evidence="8">
    <location>
        <begin position="331"/>
        <end position="349"/>
    </location>
</feature>
<evidence type="ECO:0000256" key="5">
    <source>
        <dbReference type="ARBA" id="ARBA00022989"/>
    </source>
</evidence>
<comment type="subcellular location">
    <subcellularLocation>
        <location evidence="1">Cell membrane</location>
        <topology evidence="1">Multi-pass membrane protein</topology>
    </subcellularLocation>
</comment>
<dbReference type="InterPro" id="IPR004299">
    <property type="entry name" value="MBOAT_fam"/>
</dbReference>
<proteinExistence type="inferred from homology"/>
<dbReference type="Proteomes" id="UP000509302">
    <property type="component" value="Chromosome"/>
</dbReference>
<evidence type="ECO:0000256" key="7">
    <source>
        <dbReference type="PIRNR" id="PIRNR016636"/>
    </source>
</evidence>
<protein>
    <submittedName>
        <fullName evidence="9">MBOAT family protein</fullName>
    </submittedName>
</protein>
<evidence type="ECO:0000313" key="10">
    <source>
        <dbReference type="Proteomes" id="UP000509302"/>
    </source>
</evidence>